<gene>
    <name evidence="1" type="ORF">BCIN_07g04550</name>
</gene>
<dbReference type="EMBL" id="CP009811">
    <property type="protein sequence ID" value="ATZ51903.1"/>
    <property type="molecule type" value="Genomic_DNA"/>
</dbReference>
<evidence type="ECO:0000313" key="2">
    <source>
        <dbReference type="Proteomes" id="UP000001798"/>
    </source>
</evidence>
<dbReference type="RefSeq" id="XP_001554115.1">
    <property type="nucleotide sequence ID" value="XM_001554065.2"/>
</dbReference>
<name>A0A384JMW8_BOTFB</name>
<dbReference type="Proteomes" id="UP000001798">
    <property type="component" value="Chromosome 7"/>
</dbReference>
<reference evidence="1 2" key="2">
    <citation type="journal article" date="2012" name="Eukaryot. Cell">
        <title>Genome update of Botrytis cinerea strains B05.10 and T4.</title>
        <authorList>
            <person name="Staats M."/>
            <person name="van Kan J.A."/>
        </authorList>
    </citation>
    <scope>NUCLEOTIDE SEQUENCE [LARGE SCALE GENOMIC DNA]</scope>
    <source>
        <strain evidence="1 2">B05.10</strain>
    </source>
</reference>
<organism evidence="1 2">
    <name type="scientific">Botryotinia fuckeliana (strain B05.10)</name>
    <name type="common">Noble rot fungus</name>
    <name type="synonym">Botrytis cinerea</name>
    <dbReference type="NCBI Taxonomy" id="332648"/>
    <lineage>
        <taxon>Eukaryota</taxon>
        <taxon>Fungi</taxon>
        <taxon>Dikarya</taxon>
        <taxon>Ascomycota</taxon>
        <taxon>Pezizomycotina</taxon>
        <taxon>Leotiomycetes</taxon>
        <taxon>Helotiales</taxon>
        <taxon>Sclerotiniaceae</taxon>
        <taxon>Botrytis</taxon>
    </lineage>
</organism>
<accession>A0A384JMW8</accession>
<sequence>MQGLQIFVNQGGLACSCGVAYPEGADKDTYVCSCGKKCPSAK</sequence>
<keyword evidence="2" id="KW-1185">Reference proteome</keyword>
<protein>
    <submittedName>
        <fullName evidence="1">Uncharacterized protein</fullName>
    </submittedName>
</protein>
<evidence type="ECO:0000313" key="1">
    <source>
        <dbReference type="EMBL" id="ATZ51903.1"/>
    </source>
</evidence>
<dbReference type="KEGG" id="bfu:BCIN_07g04550"/>
<reference evidence="1 2" key="1">
    <citation type="journal article" date="2011" name="PLoS Genet.">
        <title>Genomic analysis of the necrotrophic fungal pathogens Sclerotinia sclerotiorum and Botrytis cinerea.</title>
        <authorList>
            <person name="Amselem J."/>
            <person name="Cuomo C.A."/>
            <person name="van Kan J.A."/>
            <person name="Viaud M."/>
            <person name="Benito E.P."/>
            <person name="Couloux A."/>
            <person name="Coutinho P.M."/>
            <person name="de Vries R.P."/>
            <person name="Dyer P.S."/>
            <person name="Fillinger S."/>
            <person name="Fournier E."/>
            <person name="Gout L."/>
            <person name="Hahn M."/>
            <person name="Kohn L."/>
            <person name="Lapalu N."/>
            <person name="Plummer K.M."/>
            <person name="Pradier J.M."/>
            <person name="Quevillon E."/>
            <person name="Sharon A."/>
            <person name="Simon A."/>
            <person name="ten Have A."/>
            <person name="Tudzynski B."/>
            <person name="Tudzynski P."/>
            <person name="Wincker P."/>
            <person name="Andrew M."/>
            <person name="Anthouard V."/>
            <person name="Beever R.E."/>
            <person name="Beffa R."/>
            <person name="Benoit I."/>
            <person name="Bouzid O."/>
            <person name="Brault B."/>
            <person name="Chen Z."/>
            <person name="Choquer M."/>
            <person name="Collemare J."/>
            <person name="Cotton P."/>
            <person name="Danchin E.G."/>
            <person name="Da Silva C."/>
            <person name="Gautier A."/>
            <person name="Giraud C."/>
            <person name="Giraud T."/>
            <person name="Gonzalez C."/>
            <person name="Grossetete S."/>
            <person name="Guldener U."/>
            <person name="Henrissat B."/>
            <person name="Howlett B.J."/>
            <person name="Kodira C."/>
            <person name="Kretschmer M."/>
            <person name="Lappartient A."/>
            <person name="Leroch M."/>
            <person name="Levis C."/>
            <person name="Mauceli E."/>
            <person name="Neuveglise C."/>
            <person name="Oeser B."/>
            <person name="Pearson M."/>
            <person name="Poulain J."/>
            <person name="Poussereau N."/>
            <person name="Quesneville H."/>
            <person name="Rascle C."/>
            <person name="Schumacher J."/>
            <person name="Segurens B."/>
            <person name="Sexton A."/>
            <person name="Silva E."/>
            <person name="Sirven C."/>
            <person name="Soanes D.M."/>
            <person name="Talbot N.J."/>
            <person name="Templeton M."/>
            <person name="Yandava C."/>
            <person name="Yarden O."/>
            <person name="Zeng Q."/>
            <person name="Rollins J.A."/>
            <person name="Lebrun M.H."/>
            <person name="Dickman M."/>
        </authorList>
    </citation>
    <scope>NUCLEOTIDE SEQUENCE [LARGE SCALE GENOMIC DNA]</scope>
    <source>
        <strain evidence="1 2">B05.10</strain>
    </source>
</reference>
<dbReference type="GeneID" id="5434667"/>
<reference evidence="1 2" key="3">
    <citation type="journal article" date="2017" name="Mol. Plant Pathol.">
        <title>A gapless genome sequence of the fungus Botrytis cinerea.</title>
        <authorList>
            <person name="Van Kan J.A."/>
            <person name="Stassen J.H."/>
            <person name="Mosbach A."/>
            <person name="Van Der Lee T.A."/>
            <person name="Faino L."/>
            <person name="Farmer A.D."/>
            <person name="Papasotiriou D.G."/>
            <person name="Zhou S."/>
            <person name="Seidl M.F."/>
            <person name="Cottam E."/>
            <person name="Edel D."/>
            <person name="Hahn M."/>
            <person name="Schwartz D.C."/>
            <person name="Dietrich R.A."/>
            <person name="Widdison S."/>
            <person name="Scalliet G."/>
        </authorList>
    </citation>
    <scope>NUCLEOTIDE SEQUENCE [LARGE SCALE GENOMIC DNA]</scope>
    <source>
        <strain evidence="1 2">B05.10</strain>
    </source>
</reference>
<dbReference type="AlphaFoldDB" id="A0A384JMW8"/>
<proteinExistence type="predicted"/>
<dbReference type="VEuPathDB" id="FungiDB:Bcin07g04550"/>
<dbReference type="OrthoDB" id="3443483at2759"/>